<name>A0A8S5TDB5_9CAUD</name>
<evidence type="ECO:0000313" key="2">
    <source>
        <dbReference type="EMBL" id="DAF61292.1"/>
    </source>
</evidence>
<organism evidence="2">
    <name type="scientific">Siphoviridae sp. ctkV91</name>
    <dbReference type="NCBI Taxonomy" id="2827924"/>
    <lineage>
        <taxon>Viruses</taxon>
        <taxon>Duplodnaviria</taxon>
        <taxon>Heunggongvirae</taxon>
        <taxon>Uroviricota</taxon>
        <taxon>Caudoviricetes</taxon>
    </lineage>
</organism>
<keyword evidence="1" id="KW-0812">Transmembrane</keyword>
<reference evidence="2" key="1">
    <citation type="journal article" date="2021" name="Proc. Natl. Acad. Sci. U.S.A.">
        <title>A Catalog of Tens of Thousands of Viruses from Human Metagenomes Reveals Hidden Associations with Chronic Diseases.</title>
        <authorList>
            <person name="Tisza M.J."/>
            <person name="Buck C.B."/>
        </authorList>
    </citation>
    <scope>NUCLEOTIDE SEQUENCE</scope>
    <source>
        <strain evidence="2">CtkV91</strain>
    </source>
</reference>
<dbReference type="EMBL" id="BK032807">
    <property type="protein sequence ID" value="DAF61292.1"/>
    <property type="molecule type" value="Genomic_DNA"/>
</dbReference>
<feature type="transmembrane region" description="Helical" evidence="1">
    <location>
        <begin position="23"/>
        <end position="42"/>
    </location>
</feature>
<proteinExistence type="predicted"/>
<accession>A0A8S5TDB5</accession>
<evidence type="ECO:0000256" key="1">
    <source>
        <dbReference type="SAM" id="Phobius"/>
    </source>
</evidence>
<sequence length="50" mass="5563">MRACLIVLRGCLRGIAVLRATMRVLAGCVIWGLLFLPSCSVCRRWCRGLV</sequence>
<keyword evidence="1" id="KW-1133">Transmembrane helix</keyword>
<keyword evidence="1" id="KW-0472">Membrane</keyword>
<protein>
    <submittedName>
        <fullName evidence="2">Uncharacterized protein</fullName>
    </submittedName>
</protein>